<keyword evidence="3" id="KW-1185">Reference proteome</keyword>
<dbReference type="InterPro" id="IPR046674">
    <property type="entry name" value="DUF6544"/>
</dbReference>
<dbReference type="RefSeq" id="WP_106565361.1">
    <property type="nucleotide sequence ID" value="NZ_PYGF01000001.1"/>
</dbReference>
<proteinExistence type="predicted"/>
<evidence type="ECO:0000313" key="3">
    <source>
        <dbReference type="Proteomes" id="UP000240708"/>
    </source>
</evidence>
<evidence type="ECO:0000313" key="2">
    <source>
        <dbReference type="EMBL" id="PSL07248.1"/>
    </source>
</evidence>
<feature type="transmembrane region" description="Helical" evidence="1">
    <location>
        <begin position="91"/>
        <end position="110"/>
    </location>
</feature>
<keyword evidence="1" id="KW-1133">Transmembrane helix</keyword>
<feature type="transmembrane region" description="Helical" evidence="1">
    <location>
        <begin position="42"/>
        <end position="60"/>
    </location>
</feature>
<dbReference type="Proteomes" id="UP000240708">
    <property type="component" value="Unassembled WGS sequence"/>
</dbReference>
<gene>
    <name evidence="2" type="ORF">CLV48_101178</name>
</gene>
<name>A0A2P8ECQ0_9BACT</name>
<dbReference type="AlphaFoldDB" id="A0A2P8ECQ0"/>
<protein>
    <submittedName>
        <fullName evidence="2">Uncharacterized protein</fullName>
    </submittedName>
</protein>
<evidence type="ECO:0000256" key="1">
    <source>
        <dbReference type="SAM" id="Phobius"/>
    </source>
</evidence>
<sequence>MRYAFLIIIGLHALIHLLGFVKGFQVFDLKDFPLQISKSTGLIWLGAFFILAVTIVFYLIRHPFWWLFGFAGLILSQILIIGQWTDAKFGSIPNIILFLIVIIAFSKFEFERKADGEIKSILNASKPVKPIEEKNLDGLPKAVQRWLKFSGVIGKPGIENLYMEQSYKIKLKPEQENWYHAKASQTSTSDPPAFVWTVDMQMMPLVFTYGRDRFIQGEGEMLIKLLSFLPVAKDGPNPKINESALQRYIGELVWYPSACTLDQFKWREIDENTAEATMSYLQTEGSGIFEFDEEGKLIRFTAMRYMGSGEDAVKMEWFVQVLAHREFDGIILPSQCTATWRLESGDWTWAEFEVDKVIFNFHQ</sequence>
<keyword evidence="1" id="KW-0472">Membrane</keyword>
<feature type="transmembrane region" description="Helical" evidence="1">
    <location>
        <begin position="65"/>
        <end position="85"/>
    </location>
</feature>
<comment type="caution">
    <text evidence="2">The sequence shown here is derived from an EMBL/GenBank/DDBJ whole genome shotgun (WGS) entry which is preliminary data.</text>
</comment>
<keyword evidence="1" id="KW-0812">Transmembrane</keyword>
<organism evidence="2 3">
    <name type="scientific">Cecembia rubra</name>
    <dbReference type="NCBI Taxonomy" id="1485585"/>
    <lineage>
        <taxon>Bacteria</taxon>
        <taxon>Pseudomonadati</taxon>
        <taxon>Bacteroidota</taxon>
        <taxon>Cytophagia</taxon>
        <taxon>Cytophagales</taxon>
        <taxon>Cyclobacteriaceae</taxon>
        <taxon>Cecembia</taxon>
    </lineage>
</organism>
<dbReference type="OrthoDB" id="9786534at2"/>
<dbReference type="Pfam" id="PF20181">
    <property type="entry name" value="DUF6544"/>
    <property type="match status" value="1"/>
</dbReference>
<reference evidence="2 3" key="1">
    <citation type="submission" date="2018-03" db="EMBL/GenBank/DDBJ databases">
        <title>Genomic Encyclopedia of Archaeal and Bacterial Type Strains, Phase II (KMG-II): from individual species to whole genera.</title>
        <authorList>
            <person name="Goeker M."/>
        </authorList>
    </citation>
    <scope>NUCLEOTIDE SEQUENCE [LARGE SCALE GENOMIC DNA]</scope>
    <source>
        <strain evidence="2 3">DSM 28057</strain>
    </source>
</reference>
<dbReference type="EMBL" id="PYGF01000001">
    <property type="protein sequence ID" value="PSL07248.1"/>
    <property type="molecule type" value="Genomic_DNA"/>
</dbReference>
<accession>A0A2P8ECQ0</accession>